<dbReference type="EMBL" id="MU842941">
    <property type="protein sequence ID" value="KAK2025271.1"/>
    <property type="molecule type" value="Genomic_DNA"/>
</dbReference>
<comment type="caution">
    <text evidence="2">The sequence shown here is derived from an EMBL/GenBank/DDBJ whole genome shotgun (WGS) entry which is preliminary data.</text>
</comment>
<dbReference type="Proteomes" id="UP001232148">
    <property type="component" value="Unassembled WGS sequence"/>
</dbReference>
<evidence type="ECO:0000313" key="3">
    <source>
        <dbReference type="Proteomes" id="UP001232148"/>
    </source>
</evidence>
<dbReference type="InterPro" id="IPR023213">
    <property type="entry name" value="CAT-like_dom_sf"/>
</dbReference>
<sequence>MFDLFSSPPKAPERVPTDHVIPVGYFDDTTLYRTFLIYTLFVFDDALDAPKLRSALEKVVSRPGWNKLGARIRRNDRGGLEHHIPATFSPERPAIAYEHVDFSDTAVEDHPSGSRIPRPPSDGRPAVVGDPDDLHPLVHGSNTPKGLNDFLYHDRPELGLRIVSFKNSTVIVLYWIHLSFDGGAERYLIEAWMLALQGRDEEIPNPLAPEDYALESVGKGPTEPYLLHDQRLSMPSVMFWLAKNFFEMAFCDKEYRVVCVPAEYLGKLREKAMAELAAEGTTETSYLSDSDVLIAWATRLLISHLPKDSKKLVCTQQANEWRTVLKDLIPPDRPFLSNCVGTAVTLMPAQDILQRPLGHVASKFRRAIIEQSSRSQVEAYAQIMRQDPRNKAPPLVGTTSMLFLSFTNCQKMNYFGFDISAAALKPRDTPLLASYVSVLHGPYKFTNGVIIQGKDAKGNFWLAAYEIKGLWDVIDKNMAAESAGREHRSKL</sequence>
<gene>
    <name evidence="2" type="ORF">LX32DRAFT_597075</name>
</gene>
<protein>
    <recommendedName>
        <fullName evidence="4">LysR family regulatory protein</fullName>
    </recommendedName>
</protein>
<evidence type="ECO:0000256" key="1">
    <source>
        <dbReference type="SAM" id="MobiDB-lite"/>
    </source>
</evidence>
<keyword evidence="3" id="KW-1185">Reference proteome</keyword>
<reference evidence="2" key="1">
    <citation type="submission" date="2021-06" db="EMBL/GenBank/DDBJ databases">
        <title>Comparative genomics, transcriptomics and evolutionary studies reveal genomic signatures of adaptation to plant cell wall in hemibiotrophic fungi.</title>
        <authorList>
            <consortium name="DOE Joint Genome Institute"/>
            <person name="Baroncelli R."/>
            <person name="Diaz J.F."/>
            <person name="Benocci T."/>
            <person name="Peng M."/>
            <person name="Battaglia E."/>
            <person name="Haridas S."/>
            <person name="Andreopoulos W."/>
            <person name="Labutti K."/>
            <person name="Pangilinan J."/>
            <person name="Floch G.L."/>
            <person name="Makela M.R."/>
            <person name="Henrissat B."/>
            <person name="Grigoriev I.V."/>
            <person name="Crouch J.A."/>
            <person name="De Vries R.P."/>
            <person name="Sukno S.A."/>
            <person name="Thon M.R."/>
        </authorList>
    </citation>
    <scope>NUCLEOTIDE SEQUENCE</scope>
    <source>
        <strain evidence="2">MAFF235873</strain>
    </source>
</reference>
<accession>A0AAD9LWU5</accession>
<evidence type="ECO:0000313" key="2">
    <source>
        <dbReference type="EMBL" id="KAK2025271.1"/>
    </source>
</evidence>
<feature type="region of interest" description="Disordered" evidence="1">
    <location>
        <begin position="106"/>
        <end position="141"/>
    </location>
</feature>
<name>A0AAD9LWU5_9PEZI</name>
<dbReference type="Gene3D" id="3.30.559.10">
    <property type="entry name" value="Chloramphenicol acetyltransferase-like domain"/>
    <property type="match status" value="2"/>
</dbReference>
<evidence type="ECO:0008006" key="4">
    <source>
        <dbReference type="Google" id="ProtNLM"/>
    </source>
</evidence>
<proteinExistence type="predicted"/>
<organism evidence="2 3">
    <name type="scientific">Colletotrichum zoysiae</name>
    <dbReference type="NCBI Taxonomy" id="1216348"/>
    <lineage>
        <taxon>Eukaryota</taxon>
        <taxon>Fungi</taxon>
        <taxon>Dikarya</taxon>
        <taxon>Ascomycota</taxon>
        <taxon>Pezizomycotina</taxon>
        <taxon>Sordariomycetes</taxon>
        <taxon>Hypocreomycetidae</taxon>
        <taxon>Glomerellales</taxon>
        <taxon>Glomerellaceae</taxon>
        <taxon>Colletotrichum</taxon>
        <taxon>Colletotrichum graminicola species complex</taxon>
    </lineage>
</organism>
<dbReference type="AlphaFoldDB" id="A0AAD9LWU5"/>